<feature type="transmembrane region" description="Helical" evidence="2">
    <location>
        <begin position="44"/>
        <end position="62"/>
    </location>
</feature>
<keyword evidence="2" id="KW-1133">Transmembrane helix</keyword>
<dbReference type="InterPro" id="IPR026508">
    <property type="entry name" value="TMEM164"/>
</dbReference>
<feature type="region of interest" description="Disordered" evidence="1">
    <location>
        <begin position="387"/>
        <end position="462"/>
    </location>
</feature>
<organism evidence="3 4">
    <name type="scientific">Biomphalaria glabrata</name>
    <name type="common">Bloodfluke planorb</name>
    <name type="synonym">Freshwater snail</name>
    <dbReference type="NCBI Taxonomy" id="6526"/>
    <lineage>
        <taxon>Eukaryota</taxon>
        <taxon>Metazoa</taxon>
        <taxon>Spiralia</taxon>
        <taxon>Lophotrochozoa</taxon>
        <taxon>Mollusca</taxon>
        <taxon>Gastropoda</taxon>
        <taxon>Heterobranchia</taxon>
        <taxon>Euthyneura</taxon>
        <taxon>Panpulmonata</taxon>
        <taxon>Hygrophila</taxon>
        <taxon>Lymnaeoidea</taxon>
        <taxon>Planorbidae</taxon>
        <taxon>Biomphalaria</taxon>
    </lineage>
</organism>
<feature type="transmembrane region" description="Helical" evidence="2">
    <location>
        <begin position="83"/>
        <end position="101"/>
    </location>
</feature>
<dbReference type="OrthoDB" id="17328at2759"/>
<accession>A0A2C9JI42</accession>
<dbReference type="EnsemblMetazoa" id="BGLB002834-RB">
    <property type="protein sequence ID" value="BGLB002834-PB"/>
    <property type="gene ID" value="BGLB002834"/>
</dbReference>
<feature type="compositionally biased region" description="Basic and acidic residues" evidence="1">
    <location>
        <begin position="387"/>
        <end position="420"/>
    </location>
</feature>
<feature type="transmembrane region" description="Helical" evidence="2">
    <location>
        <begin position="195"/>
        <end position="220"/>
    </location>
</feature>
<dbReference type="KEGG" id="bgt:106056393"/>
<evidence type="ECO:0000313" key="4">
    <source>
        <dbReference type="Proteomes" id="UP000076420"/>
    </source>
</evidence>
<evidence type="ECO:0000313" key="3">
    <source>
        <dbReference type="EnsemblMetazoa" id="BGLB002834-PB"/>
    </source>
</evidence>
<feature type="transmembrane region" description="Helical" evidence="2">
    <location>
        <begin position="137"/>
        <end position="154"/>
    </location>
</feature>
<name>A0A2C9JI42_BIOGL</name>
<proteinExistence type="predicted"/>
<sequence>MANLDHNNEGWFDWAYKGVDHSFPGNGGIACRDFLSFSQRCWESLGASAVALIALAIAYPRLRLPRPCPCAYRHRADPLGKRLLLLLMCLTFGIELGFKFATRQMIWIGNPCHLATMLQIFMLAAPPSRIVTAAFRLHMHMLTGAPIAILFPVINTRLLPFETSVYFLQHFLMLIIPFYLMSLGDPYIPERLNDFSWSMVAFGLLFLYHFIPLQMLAYVSHVNLNNMLCPAVSDPFHGKFYRLFAMVHQIILIPTLGKLLVILAKAINFLPCDNPPDECFLSYAWNCETKCCDYSTCSSNTTTENSCQDTGDSSELDSGVLSSGCNYRLRCDPCSQKSSGLYPRLKCCFYCCDHANHQFNCSCSINESKDVGSVMHIVNGKIIGEVSRKDSDKEKGLRKRESDAGPHKSQERDTHLEQHGQPDSVQGSLTDPDPGTEEEKHINKTLHLPESSDKRNGHTKSH</sequence>
<feature type="transmembrane region" description="Helical" evidence="2">
    <location>
        <begin position="166"/>
        <end position="183"/>
    </location>
</feature>
<dbReference type="PANTHER" id="PTHR20948">
    <property type="entry name" value="TRANSMEMBRANE PROTEIN 164"/>
    <property type="match status" value="1"/>
</dbReference>
<dbReference type="RefSeq" id="XP_013068573.2">
    <property type="nucleotide sequence ID" value="XM_013213119.2"/>
</dbReference>
<evidence type="ECO:0000256" key="2">
    <source>
        <dbReference type="SAM" id="Phobius"/>
    </source>
</evidence>
<dbReference type="Pfam" id="PF14808">
    <property type="entry name" value="TMEM164"/>
    <property type="match status" value="1"/>
</dbReference>
<dbReference type="Proteomes" id="UP000076420">
    <property type="component" value="Unassembled WGS sequence"/>
</dbReference>
<keyword evidence="2" id="KW-0472">Membrane</keyword>
<dbReference type="AlphaFoldDB" id="A0A2C9JI42"/>
<reference evidence="3" key="1">
    <citation type="submission" date="2020-05" db="UniProtKB">
        <authorList>
            <consortium name="EnsemblMetazoa"/>
        </authorList>
    </citation>
    <scope>IDENTIFICATION</scope>
    <source>
        <strain evidence="3">BB02</strain>
    </source>
</reference>
<keyword evidence="2" id="KW-0812">Transmembrane</keyword>
<evidence type="ECO:0008006" key="5">
    <source>
        <dbReference type="Google" id="ProtNLM"/>
    </source>
</evidence>
<dbReference type="PANTHER" id="PTHR20948:SF2">
    <property type="entry name" value="TRANSMEMBRANE PROTEIN 164"/>
    <property type="match status" value="1"/>
</dbReference>
<protein>
    <recommendedName>
        <fullName evidence="5">Transmembrane protein 164</fullName>
    </recommendedName>
</protein>
<gene>
    <name evidence="3" type="primary">106056393</name>
</gene>
<dbReference type="VEuPathDB" id="VectorBase:BGLAX_034006"/>
<evidence type="ECO:0000256" key="1">
    <source>
        <dbReference type="SAM" id="MobiDB-lite"/>
    </source>
</evidence>
<feature type="transmembrane region" description="Helical" evidence="2">
    <location>
        <begin position="240"/>
        <end position="261"/>
    </location>
</feature>
<dbReference type="STRING" id="6526.A0A2C9JI42"/>
<feature type="transmembrane region" description="Helical" evidence="2">
    <location>
        <begin position="107"/>
        <end position="125"/>
    </location>
</feature>
<dbReference type="VEuPathDB" id="VectorBase:BGLB002834"/>